<sequence>MINTTVVVGRIARDLVLRYTPQGTAVLNFTVACNRPKKEGQEQQADFLNVVTFGRQAENLANFQKKGSLIGVTGRNQSRSYEGQDGKRVYVQEIVAESIKFLEFNGNDQGNSNTSNQGNGSNQGYTRVDDDPFNSGQTVDINDDDLPF</sequence>
<evidence type="ECO:0000256" key="2">
    <source>
        <dbReference type="PIRNR" id="PIRNR002070"/>
    </source>
</evidence>
<dbReference type="GeneID" id="24607727"/>
<dbReference type="GO" id="GO:0003697">
    <property type="term" value="F:single-stranded DNA binding"/>
    <property type="evidence" value="ECO:0007669"/>
    <property type="project" value="InterPro"/>
</dbReference>
<dbReference type="PROSITE" id="PS50935">
    <property type="entry name" value="SSB"/>
    <property type="match status" value="1"/>
</dbReference>
<dbReference type="Gene3D" id="2.40.50.140">
    <property type="entry name" value="Nucleic acid-binding proteins"/>
    <property type="match status" value="1"/>
</dbReference>
<gene>
    <name evidence="4" type="ORF">CPT_Pascal48</name>
</gene>
<dbReference type="GO" id="GO:0006260">
    <property type="term" value="P:DNA replication"/>
    <property type="evidence" value="ECO:0007669"/>
    <property type="project" value="InterPro"/>
</dbReference>
<dbReference type="NCBIfam" id="TIGR00621">
    <property type="entry name" value="ssb"/>
    <property type="match status" value="1"/>
</dbReference>
<dbReference type="InterPro" id="IPR011344">
    <property type="entry name" value="ssDNA-bd"/>
</dbReference>
<evidence type="ECO:0000313" key="4">
    <source>
        <dbReference type="EMBL" id="AIW03683.1"/>
    </source>
</evidence>
<dbReference type="PANTHER" id="PTHR10302:SF27">
    <property type="entry name" value="SINGLE-STRANDED DNA-BINDING PROTEIN"/>
    <property type="match status" value="1"/>
</dbReference>
<feature type="compositionally biased region" description="Low complexity" evidence="3">
    <location>
        <begin position="105"/>
        <end position="124"/>
    </location>
</feature>
<keyword evidence="1 2" id="KW-0238">DNA-binding</keyword>
<dbReference type="InterPro" id="IPR000424">
    <property type="entry name" value="Primosome_PriB/ssb"/>
</dbReference>
<dbReference type="PIRSF" id="PIRSF002070">
    <property type="entry name" value="SSB"/>
    <property type="match status" value="1"/>
</dbReference>
<accession>A0A0A0RVG2</accession>
<evidence type="ECO:0000256" key="1">
    <source>
        <dbReference type="ARBA" id="ARBA00023125"/>
    </source>
</evidence>
<protein>
    <recommendedName>
        <fullName evidence="2">Single-stranded DNA-binding protein</fullName>
    </recommendedName>
</protein>
<proteinExistence type="inferred from homology"/>
<dbReference type="Pfam" id="PF00436">
    <property type="entry name" value="SSB"/>
    <property type="match status" value="1"/>
</dbReference>
<dbReference type="PANTHER" id="PTHR10302">
    <property type="entry name" value="SINGLE-STRANDED DNA-BINDING PROTEIN"/>
    <property type="match status" value="1"/>
</dbReference>
<dbReference type="SUPFAM" id="SSF50249">
    <property type="entry name" value="Nucleic acid-binding proteins"/>
    <property type="match status" value="1"/>
</dbReference>
<reference evidence="4 5" key="1">
    <citation type="journal article" date="2015" name="Genome Announc.">
        <title>Complete Genome of Bacillus megaterium Podophage Pascal.</title>
        <authorList>
            <person name="Snowden J.D."/>
            <person name="Vega Gonzalez A.E."/>
            <person name="Maroun J.W."/>
            <person name="Hernandez A.C."/>
            <person name="Kuty Everett G.F."/>
        </authorList>
    </citation>
    <scope>NUCLEOTIDE SEQUENCE [LARGE SCALE GENOMIC DNA]</scope>
</reference>
<dbReference type="CDD" id="cd04496">
    <property type="entry name" value="SSB_OBF"/>
    <property type="match status" value="1"/>
</dbReference>
<dbReference type="InterPro" id="IPR012340">
    <property type="entry name" value="NA-bd_OB-fold"/>
</dbReference>
<name>A0A0A0RVG2_9CAUD</name>
<evidence type="ECO:0000256" key="3">
    <source>
        <dbReference type="SAM" id="MobiDB-lite"/>
    </source>
</evidence>
<dbReference type="GO" id="GO:0009295">
    <property type="term" value="C:nucleoid"/>
    <property type="evidence" value="ECO:0007669"/>
    <property type="project" value="TreeGrafter"/>
</dbReference>
<dbReference type="HAMAP" id="MF_00984">
    <property type="entry name" value="SSB"/>
    <property type="match status" value="1"/>
</dbReference>
<organism evidence="4 5">
    <name type="scientific">Bacillus phage Pascal</name>
    <dbReference type="NCBI Taxonomy" id="1540092"/>
    <lineage>
        <taxon>Viruses</taxon>
        <taxon>Duplodnaviria</taxon>
        <taxon>Heunggongvirae</taxon>
        <taxon>Uroviricota</taxon>
        <taxon>Caudoviricetes</taxon>
        <taxon>Pagevirus</taxon>
        <taxon>Pagevirus pascal</taxon>
    </lineage>
</organism>
<evidence type="ECO:0000313" key="5">
    <source>
        <dbReference type="Proteomes" id="UP000030208"/>
    </source>
</evidence>
<feature type="region of interest" description="Disordered" evidence="3">
    <location>
        <begin position="105"/>
        <end position="148"/>
    </location>
</feature>
<keyword evidence="5" id="KW-1185">Reference proteome</keyword>
<dbReference type="Proteomes" id="UP000030208">
    <property type="component" value="Segment"/>
</dbReference>
<dbReference type="RefSeq" id="YP_009151516.1">
    <property type="nucleotide sequence ID" value="NC_027372.1"/>
</dbReference>
<dbReference type="OrthoDB" id="15239at10239"/>
<dbReference type="KEGG" id="vg:24607727"/>
<dbReference type="EMBL" id="KM236247">
    <property type="protein sequence ID" value="AIW03683.1"/>
    <property type="molecule type" value="Genomic_DNA"/>
</dbReference>